<dbReference type="Proteomes" id="UP000325579">
    <property type="component" value="Unassembled WGS sequence"/>
</dbReference>
<dbReference type="AlphaFoldDB" id="A0A5N7D4L2"/>
<keyword evidence="1" id="KW-1133">Transmembrane helix</keyword>
<accession>A0A5N7D4L2</accession>
<dbReference type="EMBL" id="ML736802">
    <property type="protein sequence ID" value="KAE8401361.1"/>
    <property type="molecule type" value="Genomic_DNA"/>
</dbReference>
<protein>
    <submittedName>
        <fullName evidence="2">Uncharacterized protein</fullName>
    </submittedName>
</protein>
<organism evidence="2 3">
    <name type="scientific">Aspergillus pseudonomiae</name>
    <dbReference type="NCBI Taxonomy" id="1506151"/>
    <lineage>
        <taxon>Eukaryota</taxon>
        <taxon>Fungi</taxon>
        <taxon>Dikarya</taxon>
        <taxon>Ascomycota</taxon>
        <taxon>Pezizomycotina</taxon>
        <taxon>Eurotiomycetes</taxon>
        <taxon>Eurotiomycetidae</taxon>
        <taxon>Eurotiales</taxon>
        <taxon>Aspergillaceae</taxon>
        <taxon>Aspergillus</taxon>
        <taxon>Aspergillus subgen. Circumdati</taxon>
    </lineage>
</organism>
<evidence type="ECO:0000313" key="2">
    <source>
        <dbReference type="EMBL" id="KAE8401361.1"/>
    </source>
</evidence>
<proteinExistence type="predicted"/>
<feature type="transmembrane region" description="Helical" evidence="1">
    <location>
        <begin position="34"/>
        <end position="51"/>
    </location>
</feature>
<sequence length="62" mass="7239">MHVSRSYHCRQSGFKAFVHIAFIVKCLAKQCKQLLIIFSISYFHGSLTMWLRRQTRIPLIAG</sequence>
<gene>
    <name evidence="2" type="ORF">BDV37DRAFT_255367</name>
</gene>
<reference evidence="2 3" key="1">
    <citation type="submission" date="2019-04" db="EMBL/GenBank/DDBJ databases">
        <authorList>
            <consortium name="DOE Joint Genome Institute"/>
            <person name="Mondo S."/>
            <person name="Kjaerbolling I."/>
            <person name="Vesth T."/>
            <person name="Frisvad J.C."/>
            <person name="Nybo J.L."/>
            <person name="Theobald S."/>
            <person name="Kildgaard S."/>
            <person name="Isbrandt T."/>
            <person name="Kuo A."/>
            <person name="Sato A."/>
            <person name="Lyhne E.K."/>
            <person name="Kogle M.E."/>
            <person name="Wiebenga A."/>
            <person name="Kun R.S."/>
            <person name="Lubbers R.J."/>
            <person name="Makela M.R."/>
            <person name="Barry K."/>
            <person name="Chovatia M."/>
            <person name="Clum A."/>
            <person name="Daum C."/>
            <person name="Haridas S."/>
            <person name="He G."/>
            <person name="LaButti K."/>
            <person name="Lipzen A."/>
            <person name="Riley R."/>
            <person name="Salamov A."/>
            <person name="Simmons B.A."/>
            <person name="Magnuson J.K."/>
            <person name="Henrissat B."/>
            <person name="Mortensen U.H."/>
            <person name="Larsen T.O."/>
            <person name="Devries R.P."/>
            <person name="Grigoriev I.V."/>
            <person name="Machida M."/>
            <person name="Baker S.E."/>
            <person name="Andersen M.R."/>
            <person name="Cantor M.N."/>
            <person name="Hua S.X."/>
        </authorList>
    </citation>
    <scope>NUCLEOTIDE SEQUENCE [LARGE SCALE GENOMIC DNA]</scope>
    <source>
        <strain evidence="2 3">CBS 119388</strain>
    </source>
</reference>
<keyword evidence="3" id="KW-1185">Reference proteome</keyword>
<keyword evidence="1" id="KW-0472">Membrane</keyword>
<keyword evidence="1" id="KW-0812">Transmembrane</keyword>
<dbReference type="RefSeq" id="XP_031938680.1">
    <property type="nucleotide sequence ID" value="XM_032082717.1"/>
</dbReference>
<dbReference type="GeneID" id="43667408"/>
<evidence type="ECO:0000313" key="3">
    <source>
        <dbReference type="Proteomes" id="UP000325579"/>
    </source>
</evidence>
<evidence type="ECO:0000256" key="1">
    <source>
        <dbReference type="SAM" id="Phobius"/>
    </source>
</evidence>
<name>A0A5N7D4L2_9EURO</name>